<evidence type="ECO:0000256" key="2">
    <source>
        <dbReference type="SAM" id="MobiDB-lite"/>
    </source>
</evidence>
<dbReference type="SUPFAM" id="SSF48065">
    <property type="entry name" value="DBL homology domain (DH-domain)"/>
    <property type="match status" value="1"/>
</dbReference>
<dbReference type="AlphaFoldDB" id="A0A9X9LIG5"/>
<evidence type="ECO:0000259" key="3">
    <source>
        <dbReference type="PROSITE" id="PS50010"/>
    </source>
</evidence>
<accession>A0A9X9LIG5</accession>
<keyword evidence="5" id="KW-1185">Reference proteome</keyword>
<dbReference type="InterPro" id="IPR000219">
    <property type="entry name" value="DH_dom"/>
</dbReference>
<dbReference type="GO" id="GO:0005737">
    <property type="term" value="C:cytoplasm"/>
    <property type="evidence" value="ECO:0007669"/>
    <property type="project" value="TreeGrafter"/>
</dbReference>
<dbReference type="PROSITE" id="PS50010">
    <property type="entry name" value="DH_2"/>
    <property type="match status" value="1"/>
</dbReference>
<feature type="region of interest" description="Disordered" evidence="2">
    <location>
        <begin position="131"/>
        <end position="150"/>
    </location>
</feature>
<sequence length="196" mass="22813">MDFIWLKHLIPDVLQNNKEFLFGNIRELYEFHNRTFLKELEKCTENPELLARCFLKRKEDLQIYFKYHKNLPRARAIWQECQDCTFFGVCQRQLDHELPLFKYLRGPSQRLIKYQMLLKGLLDFESPEDLGIDPGDQEEGLAKNGPKRTKDSTFSAELQQALAMLEDLIKSCELAVDLAAVTGCPVWAIASVETVQ</sequence>
<keyword evidence="1" id="KW-0344">Guanine-nucleotide releasing factor</keyword>
<feature type="domain" description="DH" evidence="3">
    <location>
        <begin position="1"/>
        <end position="175"/>
    </location>
</feature>
<feature type="non-terminal residue" evidence="4">
    <location>
        <position position="1"/>
    </location>
</feature>
<dbReference type="Gene3D" id="1.20.900.10">
    <property type="entry name" value="Dbl homology (DH) domain"/>
    <property type="match status" value="1"/>
</dbReference>
<dbReference type="PANTHER" id="PTHR22826">
    <property type="entry name" value="RHO GUANINE EXCHANGE FACTOR-RELATED"/>
    <property type="match status" value="1"/>
</dbReference>
<proteinExistence type="predicted"/>
<evidence type="ECO:0000256" key="1">
    <source>
        <dbReference type="ARBA" id="ARBA00022658"/>
    </source>
</evidence>
<evidence type="ECO:0000313" key="4">
    <source>
        <dbReference type="EMBL" id="VCW69025.1"/>
    </source>
</evidence>
<dbReference type="InterPro" id="IPR051336">
    <property type="entry name" value="RhoGEF_Guanine_NuclExch_SF"/>
</dbReference>
<evidence type="ECO:0000313" key="5">
    <source>
        <dbReference type="Proteomes" id="UP000269945"/>
    </source>
</evidence>
<dbReference type="GO" id="GO:0005085">
    <property type="term" value="F:guanyl-nucleotide exchange factor activity"/>
    <property type="evidence" value="ECO:0007669"/>
    <property type="project" value="UniProtKB-KW"/>
</dbReference>
<comment type="caution">
    <text evidence="4">The sequence shown here is derived from an EMBL/GenBank/DDBJ whole genome shotgun (WGS) entry which is preliminary data.</text>
</comment>
<gene>
    <name evidence="4" type="ORF">BN2614_LOCUS1</name>
</gene>
<organism evidence="4 5">
    <name type="scientific">Gulo gulo</name>
    <name type="common">Wolverine</name>
    <name type="synonym">Gluton</name>
    <dbReference type="NCBI Taxonomy" id="48420"/>
    <lineage>
        <taxon>Eukaryota</taxon>
        <taxon>Metazoa</taxon>
        <taxon>Chordata</taxon>
        <taxon>Craniata</taxon>
        <taxon>Vertebrata</taxon>
        <taxon>Euteleostomi</taxon>
        <taxon>Mammalia</taxon>
        <taxon>Eutheria</taxon>
        <taxon>Laurasiatheria</taxon>
        <taxon>Carnivora</taxon>
        <taxon>Caniformia</taxon>
        <taxon>Musteloidea</taxon>
        <taxon>Mustelidae</taxon>
        <taxon>Guloninae</taxon>
        <taxon>Gulo</taxon>
    </lineage>
</organism>
<dbReference type="InterPro" id="IPR035899">
    <property type="entry name" value="DBL_dom_sf"/>
</dbReference>
<reference evidence="4 5" key="1">
    <citation type="submission" date="2018-10" db="EMBL/GenBank/DDBJ databases">
        <authorList>
            <person name="Ekblom R."/>
            <person name="Jareborg N."/>
        </authorList>
    </citation>
    <scope>NUCLEOTIDE SEQUENCE [LARGE SCALE GENOMIC DNA]</scope>
    <source>
        <tissue evidence="4">Muscle</tissue>
    </source>
</reference>
<dbReference type="PANTHER" id="PTHR22826:SF201">
    <property type="entry name" value="GUANINE NUCLEOTIDE EXCHANGE FACTOR MCF2L2-RELATED"/>
    <property type="match status" value="1"/>
</dbReference>
<protein>
    <recommendedName>
        <fullName evidence="3">DH domain-containing protein</fullName>
    </recommendedName>
</protein>
<dbReference type="Proteomes" id="UP000269945">
    <property type="component" value="Unassembled WGS sequence"/>
</dbReference>
<dbReference type="EMBL" id="CYRY02004516">
    <property type="protein sequence ID" value="VCW69025.1"/>
    <property type="molecule type" value="Genomic_DNA"/>
</dbReference>
<dbReference type="Pfam" id="PF00621">
    <property type="entry name" value="RhoGEF"/>
    <property type="match status" value="1"/>
</dbReference>
<dbReference type="SMART" id="SM00325">
    <property type="entry name" value="RhoGEF"/>
    <property type="match status" value="1"/>
</dbReference>
<name>A0A9X9LIG5_GULGU</name>